<keyword evidence="2" id="KW-1185">Reference proteome</keyword>
<name>D8U0H2_VOLCA</name>
<dbReference type="RefSeq" id="XP_002952250.1">
    <property type="nucleotide sequence ID" value="XM_002952204.1"/>
</dbReference>
<gene>
    <name evidence="1" type="ORF">VOLCADRAFT_105384</name>
</gene>
<dbReference type="InParanoid" id="D8U0H2"/>
<dbReference type="AlphaFoldDB" id="D8U0H2"/>
<reference evidence="1 2" key="1">
    <citation type="journal article" date="2010" name="Science">
        <title>Genomic analysis of organismal complexity in the multicellular green alga Volvox carteri.</title>
        <authorList>
            <person name="Prochnik S.E."/>
            <person name="Umen J."/>
            <person name="Nedelcu A.M."/>
            <person name="Hallmann A."/>
            <person name="Miller S.M."/>
            <person name="Nishii I."/>
            <person name="Ferris P."/>
            <person name="Kuo A."/>
            <person name="Mitros T."/>
            <person name="Fritz-Laylin L.K."/>
            <person name="Hellsten U."/>
            <person name="Chapman J."/>
            <person name="Simakov O."/>
            <person name="Rensing S.A."/>
            <person name="Terry A."/>
            <person name="Pangilinan J."/>
            <person name="Kapitonov V."/>
            <person name="Jurka J."/>
            <person name="Salamov A."/>
            <person name="Shapiro H."/>
            <person name="Schmutz J."/>
            <person name="Grimwood J."/>
            <person name="Lindquist E."/>
            <person name="Lucas S."/>
            <person name="Grigoriev I.V."/>
            <person name="Schmitt R."/>
            <person name="Kirk D."/>
            <person name="Rokhsar D.S."/>
        </authorList>
    </citation>
    <scope>NUCLEOTIDE SEQUENCE [LARGE SCALE GENOMIC DNA]</scope>
    <source>
        <strain evidence="2">f. Nagariensis / Eve</strain>
    </source>
</reference>
<organism evidence="2">
    <name type="scientific">Volvox carteri f. nagariensis</name>
    <dbReference type="NCBI Taxonomy" id="3068"/>
    <lineage>
        <taxon>Eukaryota</taxon>
        <taxon>Viridiplantae</taxon>
        <taxon>Chlorophyta</taxon>
        <taxon>core chlorophytes</taxon>
        <taxon>Chlorophyceae</taxon>
        <taxon>CS clade</taxon>
        <taxon>Chlamydomonadales</taxon>
        <taxon>Volvocaceae</taxon>
        <taxon>Volvox</taxon>
    </lineage>
</organism>
<proteinExistence type="predicted"/>
<dbReference type="PROSITE" id="PS51257">
    <property type="entry name" value="PROKAR_LIPOPROTEIN"/>
    <property type="match status" value="1"/>
</dbReference>
<accession>D8U0H2</accession>
<dbReference type="KEGG" id="vcn:VOLCADRAFT_105384"/>
<evidence type="ECO:0000313" key="2">
    <source>
        <dbReference type="Proteomes" id="UP000001058"/>
    </source>
</evidence>
<sequence length="306" mass="33688">MKYLSYVGAALVFTAVLACTRVFASGRALTTLQNLKHKINNRIEDEPVAVWHEQFSVQFSETTSIFVTKHTVGTWYYDAVAQKEAVYRQNGNGDRYCGSIHPFTQTPCVHIVSGGKRYLVFPQLGECCMCCTAEKGCGLLSPNWLQDASFEGISEIQDVPAYKWRKDGLQPNYWYATADPEQIPLELDQMPNDLMTFWPDSFLAEAPPAGVFELPNNCRPRRVPLVFWGGVSLHQRVHRRERAAGGGEGGGGGCYRCLELGKVGGGGKGWWGLAVCLDLTLGPVRVRVAEGQLWAALELAAGTPAI</sequence>
<dbReference type="Proteomes" id="UP000001058">
    <property type="component" value="Unassembled WGS sequence"/>
</dbReference>
<dbReference type="GeneID" id="9628500"/>
<dbReference type="EMBL" id="GL378349">
    <property type="protein sequence ID" value="EFJ46721.1"/>
    <property type="molecule type" value="Genomic_DNA"/>
</dbReference>
<evidence type="ECO:0000313" key="1">
    <source>
        <dbReference type="EMBL" id="EFJ46721.1"/>
    </source>
</evidence>
<protein>
    <submittedName>
        <fullName evidence="1">Uncharacterized protein</fullName>
    </submittedName>
</protein>
<dbReference type="eggNOG" id="ENOG502S3WH">
    <property type="taxonomic scope" value="Eukaryota"/>
</dbReference>
<dbReference type="OrthoDB" id="406551at2759"/>